<keyword evidence="3" id="KW-1185">Reference proteome</keyword>
<feature type="compositionally biased region" description="Polar residues" evidence="1">
    <location>
        <begin position="68"/>
        <end position="77"/>
    </location>
</feature>
<dbReference type="InterPro" id="IPR011256">
    <property type="entry name" value="Reg_factor_effector_dom_sf"/>
</dbReference>
<proteinExistence type="predicted"/>
<feature type="region of interest" description="Disordered" evidence="1">
    <location>
        <begin position="54"/>
        <end position="90"/>
    </location>
</feature>
<evidence type="ECO:0000313" key="3">
    <source>
        <dbReference type="Proteomes" id="UP001382727"/>
    </source>
</evidence>
<gene>
    <name evidence="2" type="ORF">V1351_15230</name>
</gene>
<sequence>MPAGTAVEAPLEVHEVPEQQVVMARVEGPFTLIVGAHAGIEEFVAAEGPVPAERHGLDDPIERLGFNRSLSDPSQTAPEDLLTEVCVPLA</sequence>
<protein>
    <submittedName>
        <fullName evidence="2">GyrI-like domain-containing protein</fullName>
    </submittedName>
</protein>
<dbReference type="RefSeq" id="WP_338749091.1">
    <property type="nucleotide sequence ID" value="NZ_CP144913.1"/>
</dbReference>
<evidence type="ECO:0000313" key="2">
    <source>
        <dbReference type="EMBL" id="WXB76274.1"/>
    </source>
</evidence>
<dbReference type="Gene3D" id="3.20.80.10">
    <property type="entry name" value="Regulatory factor, effector binding domain"/>
    <property type="match status" value="1"/>
</dbReference>
<reference evidence="2 3" key="1">
    <citation type="submission" date="2024-02" db="EMBL/GenBank/DDBJ databases">
        <title>Janibacter sp. nov., isolated from gut of marine sandworm.</title>
        <authorList>
            <person name="Kim B."/>
            <person name="Jun M.O."/>
            <person name="Shin N.-R."/>
        </authorList>
    </citation>
    <scope>NUCLEOTIDE SEQUENCE [LARGE SCALE GENOMIC DNA]</scope>
    <source>
        <strain evidence="2 3">A1S7</strain>
    </source>
</reference>
<name>A0ABZ2MGT0_9MICO</name>
<dbReference type="Proteomes" id="UP001382727">
    <property type="component" value="Chromosome"/>
</dbReference>
<dbReference type="EMBL" id="CP144913">
    <property type="protein sequence ID" value="WXB76274.1"/>
    <property type="molecule type" value="Genomic_DNA"/>
</dbReference>
<accession>A0ABZ2MGT0</accession>
<organism evidence="2 3">
    <name type="scientific">Janibacter alittae</name>
    <dbReference type="NCBI Taxonomy" id="3115209"/>
    <lineage>
        <taxon>Bacteria</taxon>
        <taxon>Bacillati</taxon>
        <taxon>Actinomycetota</taxon>
        <taxon>Actinomycetes</taxon>
        <taxon>Micrococcales</taxon>
        <taxon>Intrasporangiaceae</taxon>
        <taxon>Janibacter</taxon>
    </lineage>
</organism>
<evidence type="ECO:0000256" key="1">
    <source>
        <dbReference type="SAM" id="MobiDB-lite"/>
    </source>
</evidence>